<dbReference type="Proteomes" id="UP001231362">
    <property type="component" value="Unassembled WGS sequence"/>
</dbReference>
<protein>
    <submittedName>
        <fullName evidence="2">DNA-binding CsgD family transcriptional regulator</fullName>
    </submittedName>
</protein>
<reference evidence="2 3" key="1">
    <citation type="submission" date="2023-07" db="EMBL/GenBank/DDBJ databases">
        <title>Genomic Encyclopedia of Type Strains, Phase IV (KMG-IV): sequencing the most valuable type-strain genomes for metagenomic binning, comparative biology and taxonomic classification.</title>
        <authorList>
            <person name="Goeker M."/>
        </authorList>
    </citation>
    <scope>NUCLEOTIDE SEQUENCE [LARGE SCALE GENOMIC DNA]</scope>
    <source>
        <strain evidence="2 3">DSM 23948</strain>
    </source>
</reference>
<dbReference type="InterPro" id="IPR041657">
    <property type="entry name" value="HTH_17"/>
</dbReference>
<dbReference type="SUPFAM" id="SSF46955">
    <property type="entry name" value="Putative DNA-binding domain"/>
    <property type="match status" value="1"/>
</dbReference>
<name>A0ABT9VAB3_9BACL</name>
<dbReference type="InterPro" id="IPR009061">
    <property type="entry name" value="DNA-bd_dom_put_sf"/>
</dbReference>
<dbReference type="EMBL" id="JAUSTU010000043">
    <property type="protein sequence ID" value="MDQ0157896.1"/>
    <property type="molecule type" value="Genomic_DNA"/>
</dbReference>
<proteinExistence type="predicted"/>
<organism evidence="2 3">
    <name type="scientific">Anoxybacillus andreesenii</name>
    <dbReference type="NCBI Taxonomy" id="1325932"/>
    <lineage>
        <taxon>Bacteria</taxon>
        <taxon>Bacillati</taxon>
        <taxon>Bacillota</taxon>
        <taxon>Bacilli</taxon>
        <taxon>Bacillales</taxon>
        <taxon>Anoxybacillaceae</taxon>
        <taxon>Anoxybacillus</taxon>
    </lineage>
</organism>
<dbReference type="GO" id="GO:0003677">
    <property type="term" value="F:DNA binding"/>
    <property type="evidence" value="ECO:0007669"/>
    <property type="project" value="UniProtKB-KW"/>
</dbReference>
<dbReference type="Gene3D" id="1.10.10.10">
    <property type="entry name" value="Winged helix-like DNA-binding domain superfamily/Winged helix DNA-binding domain"/>
    <property type="match status" value="1"/>
</dbReference>
<sequence>MRREWRKDEINYLKECIGFQKITTIAKNLDRSYESVRLKMNRLGISNTKAQTGFVTMGELAKILKIERNTIRGWAKNHGLPCMKRVVRRSKSFYFIDPIDFWNWAEMHKEKIQFSNINSQVLLPEPEWVDHERKKERDNHIIKKKNYKYWTTGEDQRLLELRKNGLTFKEIGVRMNRSSHSVAGRYKRITYR</sequence>
<dbReference type="Pfam" id="PF12728">
    <property type="entry name" value="HTH_17"/>
    <property type="match status" value="1"/>
</dbReference>
<evidence type="ECO:0000259" key="1">
    <source>
        <dbReference type="Pfam" id="PF12728"/>
    </source>
</evidence>
<feature type="domain" description="Helix-turn-helix" evidence="1">
    <location>
        <begin position="55"/>
        <end position="87"/>
    </location>
</feature>
<keyword evidence="3" id="KW-1185">Reference proteome</keyword>
<evidence type="ECO:0000313" key="2">
    <source>
        <dbReference type="EMBL" id="MDQ0157896.1"/>
    </source>
</evidence>
<dbReference type="InterPro" id="IPR036388">
    <property type="entry name" value="WH-like_DNA-bd_sf"/>
</dbReference>
<keyword evidence="2" id="KW-0238">DNA-binding</keyword>
<evidence type="ECO:0000313" key="3">
    <source>
        <dbReference type="Proteomes" id="UP001231362"/>
    </source>
</evidence>
<accession>A0ABT9VAB3</accession>
<gene>
    <name evidence="2" type="ORF">J2S07_004269</name>
</gene>
<comment type="caution">
    <text evidence="2">The sequence shown here is derived from an EMBL/GenBank/DDBJ whole genome shotgun (WGS) entry which is preliminary data.</text>
</comment>